<comment type="subcellular location">
    <subcellularLocation>
        <location evidence="1">Cell membrane</location>
        <topology evidence="1">Multi-pass membrane protein</topology>
    </subcellularLocation>
</comment>
<evidence type="ECO:0000256" key="5">
    <source>
        <dbReference type="ARBA" id="ARBA00022692"/>
    </source>
</evidence>
<reference evidence="10 11" key="1">
    <citation type="submission" date="2019-02" db="EMBL/GenBank/DDBJ databases">
        <title>Deep-cultivation of Planctomycetes and their phenomic and genomic characterization uncovers novel biology.</title>
        <authorList>
            <person name="Wiegand S."/>
            <person name="Jogler M."/>
            <person name="Boedeker C."/>
            <person name="Pinto D."/>
            <person name="Vollmers J."/>
            <person name="Rivas-Marin E."/>
            <person name="Kohn T."/>
            <person name="Peeters S.H."/>
            <person name="Heuer A."/>
            <person name="Rast P."/>
            <person name="Oberbeckmann S."/>
            <person name="Bunk B."/>
            <person name="Jeske O."/>
            <person name="Meyerdierks A."/>
            <person name="Storesund J.E."/>
            <person name="Kallscheuer N."/>
            <person name="Luecker S."/>
            <person name="Lage O.M."/>
            <person name="Pohl T."/>
            <person name="Merkel B.J."/>
            <person name="Hornburger P."/>
            <person name="Mueller R.-W."/>
            <person name="Bruemmer F."/>
            <person name="Labrenz M."/>
            <person name="Spormann A.M."/>
            <person name="Op den Camp H."/>
            <person name="Overmann J."/>
            <person name="Amann R."/>
            <person name="Jetten M.S.M."/>
            <person name="Mascher T."/>
            <person name="Medema M.H."/>
            <person name="Devos D.P."/>
            <person name="Kaster A.-K."/>
            <person name="Ovreas L."/>
            <person name="Rohde M."/>
            <person name="Galperin M.Y."/>
            <person name="Jogler C."/>
        </authorList>
    </citation>
    <scope>NUCLEOTIDE SEQUENCE [LARGE SCALE GENOMIC DNA]</scope>
    <source>
        <strain evidence="10 11">Mal4</strain>
    </source>
</reference>
<evidence type="ECO:0000259" key="9">
    <source>
        <dbReference type="Pfam" id="PF13231"/>
    </source>
</evidence>
<dbReference type="PANTHER" id="PTHR33908">
    <property type="entry name" value="MANNOSYLTRANSFERASE YKCB-RELATED"/>
    <property type="match status" value="1"/>
</dbReference>
<organism evidence="10 11">
    <name type="scientific">Maioricimonas rarisocia</name>
    <dbReference type="NCBI Taxonomy" id="2528026"/>
    <lineage>
        <taxon>Bacteria</taxon>
        <taxon>Pseudomonadati</taxon>
        <taxon>Planctomycetota</taxon>
        <taxon>Planctomycetia</taxon>
        <taxon>Planctomycetales</taxon>
        <taxon>Planctomycetaceae</taxon>
        <taxon>Maioricimonas</taxon>
    </lineage>
</organism>
<evidence type="ECO:0000256" key="1">
    <source>
        <dbReference type="ARBA" id="ARBA00004651"/>
    </source>
</evidence>
<feature type="transmembrane region" description="Helical" evidence="8">
    <location>
        <begin position="392"/>
        <end position="412"/>
    </location>
</feature>
<evidence type="ECO:0000313" key="11">
    <source>
        <dbReference type="Proteomes" id="UP000320496"/>
    </source>
</evidence>
<evidence type="ECO:0000256" key="2">
    <source>
        <dbReference type="ARBA" id="ARBA00022475"/>
    </source>
</evidence>
<feature type="transmembrane region" description="Helical" evidence="8">
    <location>
        <begin position="92"/>
        <end position="112"/>
    </location>
</feature>
<feature type="transmembrane region" description="Helical" evidence="8">
    <location>
        <begin position="334"/>
        <end position="352"/>
    </location>
</feature>
<keyword evidence="11" id="KW-1185">Reference proteome</keyword>
<keyword evidence="6 8" id="KW-1133">Transmembrane helix</keyword>
<dbReference type="EMBL" id="CP036275">
    <property type="protein sequence ID" value="QDU37468.1"/>
    <property type="molecule type" value="Genomic_DNA"/>
</dbReference>
<evidence type="ECO:0000256" key="4">
    <source>
        <dbReference type="ARBA" id="ARBA00022679"/>
    </source>
</evidence>
<dbReference type="InterPro" id="IPR050297">
    <property type="entry name" value="LipidA_mod_glycosyltrf_83"/>
</dbReference>
<dbReference type="GO" id="GO:0009103">
    <property type="term" value="P:lipopolysaccharide biosynthetic process"/>
    <property type="evidence" value="ECO:0007669"/>
    <property type="project" value="UniProtKB-ARBA"/>
</dbReference>
<feature type="domain" description="Glycosyltransferase RgtA/B/C/D-like" evidence="9">
    <location>
        <begin position="99"/>
        <end position="204"/>
    </location>
</feature>
<keyword evidence="2" id="KW-1003">Cell membrane</keyword>
<dbReference type="Proteomes" id="UP000320496">
    <property type="component" value="Chromosome"/>
</dbReference>
<keyword evidence="5 8" id="KW-0812">Transmembrane</keyword>
<proteinExistence type="predicted"/>
<evidence type="ECO:0000256" key="8">
    <source>
        <dbReference type="SAM" id="Phobius"/>
    </source>
</evidence>
<dbReference type="KEGG" id="mri:Mal4_17820"/>
<dbReference type="Pfam" id="PF13231">
    <property type="entry name" value="PMT_2"/>
    <property type="match status" value="1"/>
</dbReference>
<feature type="transmembrane region" description="Helical" evidence="8">
    <location>
        <begin position="364"/>
        <end position="386"/>
    </location>
</feature>
<evidence type="ECO:0000256" key="3">
    <source>
        <dbReference type="ARBA" id="ARBA00022676"/>
    </source>
</evidence>
<name>A0A517Z4S0_9PLAN</name>
<dbReference type="GO" id="GO:0005886">
    <property type="term" value="C:plasma membrane"/>
    <property type="evidence" value="ECO:0007669"/>
    <property type="project" value="UniProtKB-SubCell"/>
</dbReference>
<accession>A0A517Z4S0</accession>
<dbReference type="AlphaFoldDB" id="A0A517Z4S0"/>
<sequence length="593" mass="65563">MQGGRLVYNASVWGPTLNEPAHLASGVVSLLTGRHDYFCVNPPLPRMVAAVPAVFMGCHISLPDPTPPPAAREEFPLGTRFVADNRDRFRTYLILGRACCVPFVLLGGWVAYRWSRTLWDSELAGLIAVFFWCMDPNICGHGSLTTPDCASASLCLATMYCFWRWSESCDWAHTAALGTLLGLALLSKLTAVLLVPTVGILWIGSRHCRGVGSEPEPTFERSRASGRHFLAALLLAGLVLNAGYSFDRTCTSVRPEQFSSSRIAHLHDSPLWSGTALAGFSDVPLPLPAMYVMGFDTQAHYFETSDLQSYLLGEWRGKGWWYYYVFGWLVKMPHGLQLLAAISFSGWLWLLATGARDAPFLTPHVFWTVLLFPIAVFVCVSLETSVNEHVRYVLPAYVFLFVLAGGAGVVLRKILERRFGSKRIARRCAILVVAIAAIHTSCSSLQAVGSELSYFNEGSGGSRQGFRYLLGSNYDWGQDNLLVEEESASLPDDASFYYWLVAGCDATDLGIPGEPLRFERPCTVRELHTMAAYSTSDVFFISRNHYEQLKASRQLNHRMFVRSTRQLNVLGASIVVLTGVGGNDADRPRSGRK</sequence>
<evidence type="ECO:0000256" key="7">
    <source>
        <dbReference type="ARBA" id="ARBA00023136"/>
    </source>
</evidence>
<keyword evidence="4" id="KW-0808">Transferase</keyword>
<evidence type="ECO:0000256" key="6">
    <source>
        <dbReference type="ARBA" id="ARBA00022989"/>
    </source>
</evidence>
<keyword evidence="3" id="KW-0328">Glycosyltransferase</keyword>
<evidence type="ECO:0000313" key="10">
    <source>
        <dbReference type="EMBL" id="QDU37468.1"/>
    </source>
</evidence>
<dbReference type="PANTHER" id="PTHR33908:SF11">
    <property type="entry name" value="MEMBRANE PROTEIN"/>
    <property type="match status" value="1"/>
</dbReference>
<gene>
    <name evidence="10" type="ORF">Mal4_17820</name>
</gene>
<keyword evidence="7 8" id="KW-0472">Membrane</keyword>
<feature type="transmembrane region" description="Helical" evidence="8">
    <location>
        <begin position="180"/>
        <end position="203"/>
    </location>
</feature>
<dbReference type="InterPro" id="IPR038731">
    <property type="entry name" value="RgtA/B/C-like"/>
</dbReference>
<dbReference type="GO" id="GO:0016763">
    <property type="term" value="F:pentosyltransferase activity"/>
    <property type="evidence" value="ECO:0007669"/>
    <property type="project" value="TreeGrafter"/>
</dbReference>
<protein>
    <recommendedName>
        <fullName evidence="9">Glycosyltransferase RgtA/B/C/D-like domain-containing protein</fullName>
    </recommendedName>
</protein>